<organism evidence="4 5">
    <name type="scientific">Streptoalloteichus hindustanus</name>
    <dbReference type="NCBI Taxonomy" id="2017"/>
    <lineage>
        <taxon>Bacteria</taxon>
        <taxon>Bacillati</taxon>
        <taxon>Actinomycetota</taxon>
        <taxon>Actinomycetes</taxon>
        <taxon>Pseudonocardiales</taxon>
        <taxon>Pseudonocardiaceae</taxon>
        <taxon>Streptoalloteichus</taxon>
    </lineage>
</organism>
<keyword evidence="4" id="KW-0378">Hydrolase</keyword>
<keyword evidence="2" id="KW-1133">Transmembrane helix</keyword>
<feature type="transmembrane region" description="Helical" evidence="2">
    <location>
        <begin position="58"/>
        <end position="82"/>
    </location>
</feature>
<feature type="domain" description="CAAX prenyl protease 2/Lysostaphin resistance protein A-like" evidence="3">
    <location>
        <begin position="193"/>
        <end position="282"/>
    </location>
</feature>
<dbReference type="AlphaFoldDB" id="A0A1M4YGL9"/>
<dbReference type="GO" id="GO:0080120">
    <property type="term" value="P:CAAX-box protein maturation"/>
    <property type="evidence" value="ECO:0007669"/>
    <property type="project" value="UniProtKB-ARBA"/>
</dbReference>
<proteinExistence type="predicted"/>
<gene>
    <name evidence="4" type="ORF">SAMN05444320_102346</name>
</gene>
<feature type="transmembrane region" description="Helical" evidence="2">
    <location>
        <begin position="302"/>
        <end position="322"/>
    </location>
</feature>
<protein>
    <submittedName>
        <fullName evidence="4">Membrane protease YdiL, CAAX protease family</fullName>
    </submittedName>
</protein>
<keyword evidence="5" id="KW-1185">Reference proteome</keyword>
<dbReference type="STRING" id="2017.SAMN05444320_102346"/>
<dbReference type="Proteomes" id="UP000184501">
    <property type="component" value="Unassembled WGS sequence"/>
</dbReference>
<evidence type="ECO:0000313" key="5">
    <source>
        <dbReference type="Proteomes" id="UP000184501"/>
    </source>
</evidence>
<dbReference type="InterPro" id="IPR003675">
    <property type="entry name" value="Rce1/LyrA-like_dom"/>
</dbReference>
<keyword evidence="2" id="KW-0812">Transmembrane</keyword>
<feature type="transmembrane region" description="Helical" evidence="2">
    <location>
        <begin position="246"/>
        <end position="264"/>
    </location>
</feature>
<name>A0A1M4YGL9_STRHI</name>
<sequence>MREPGRHVILRPMTDPHGQPFRPASASTRGPARLADPPPGVGYDRMARTACHCWWRPVVGTVVIGVGWVVAMVVVVVLGVVAAELAAAPVRLVDSHLFADPLWDTVVGLLSIAAVLPVVFLAARIAQRRRPGTLSSVVGHLRWGWFGRCLLVAIPVMVVSLLLLVVLAALVTAEPAEQTAVRWTGWPRFAVSACLLVVVVPLQAAGEEYLARGWFIQAFGAWFGTPWPGILAGGLVFVALHSVSQVWGAADLMLYAVVLGWLAVRTGGLEAGIALHATGNLMVFLLAAATDQLGLDGSAGDAPWYLFATNALMLPLYAWLVSTLHRSAGQVRLVPAAR</sequence>
<feature type="transmembrane region" description="Helical" evidence="2">
    <location>
        <begin position="102"/>
        <end position="125"/>
    </location>
</feature>
<reference evidence="4 5" key="1">
    <citation type="submission" date="2016-11" db="EMBL/GenBank/DDBJ databases">
        <authorList>
            <person name="Jaros S."/>
            <person name="Januszkiewicz K."/>
            <person name="Wedrychowicz H."/>
        </authorList>
    </citation>
    <scope>NUCLEOTIDE SEQUENCE [LARGE SCALE GENOMIC DNA]</scope>
    <source>
        <strain evidence="4 5">DSM 44523</strain>
    </source>
</reference>
<dbReference type="Pfam" id="PF02517">
    <property type="entry name" value="Rce1-like"/>
    <property type="match status" value="1"/>
</dbReference>
<keyword evidence="4" id="KW-0645">Protease</keyword>
<feature type="region of interest" description="Disordered" evidence="1">
    <location>
        <begin position="1"/>
        <end position="34"/>
    </location>
</feature>
<accession>A0A1M4YGL9</accession>
<dbReference type="GO" id="GO:0004175">
    <property type="term" value="F:endopeptidase activity"/>
    <property type="evidence" value="ECO:0007669"/>
    <property type="project" value="UniProtKB-ARBA"/>
</dbReference>
<evidence type="ECO:0000259" key="3">
    <source>
        <dbReference type="Pfam" id="PF02517"/>
    </source>
</evidence>
<feature type="transmembrane region" description="Helical" evidence="2">
    <location>
        <begin position="214"/>
        <end position="240"/>
    </location>
</feature>
<feature type="transmembrane region" description="Helical" evidence="2">
    <location>
        <begin position="271"/>
        <end position="290"/>
    </location>
</feature>
<dbReference type="EMBL" id="FQVN01000002">
    <property type="protein sequence ID" value="SHF04662.1"/>
    <property type="molecule type" value="Genomic_DNA"/>
</dbReference>
<dbReference type="GO" id="GO:0006508">
    <property type="term" value="P:proteolysis"/>
    <property type="evidence" value="ECO:0007669"/>
    <property type="project" value="UniProtKB-KW"/>
</dbReference>
<evidence type="ECO:0000313" key="4">
    <source>
        <dbReference type="EMBL" id="SHF04662.1"/>
    </source>
</evidence>
<keyword evidence="2" id="KW-0472">Membrane</keyword>
<evidence type="ECO:0000256" key="2">
    <source>
        <dbReference type="SAM" id="Phobius"/>
    </source>
</evidence>
<feature type="transmembrane region" description="Helical" evidence="2">
    <location>
        <begin position="145"/>
        <end position="173"/>
    </location>
</feature>
<evidence type="ECO:0000256" key="1">
    <source>
        <dbReference type="SAM" id="MobiDB-lite"/>
    </source>
</evidence>
<feature type="transmembrane region" description="Helical" evidence="2">
    <location>
        <begin position="185"/>
        <end position="202"/>
    </location>
</feature>